<dbReference type="AlphaFoldDB" id="A0A3D8L1Q6"/>
<organism evidence="2 3">
    <name type="scientific">Pontibacter diazotrophicus</name>
    <dbReference type="NCBI Taxonomy" id="1400979"/>
    <lineage>
        <taxon>Bacteria</taxon>
        <taxon>Pseudomonadati</taxon>
        <taxon>Bacteroidota</taxon>
        <taxon>Cytophagia</taxon>
        <taxon>Cytophagales</taxon>
        <taxon>Hymenobacteraceae</taxon>
        <taxon>Pontibacter</taxon>
    </lineage>
</organism>
<comment type="caution">
    <text evidence="2">The sequence shown here is derived from an EMBL/GenBank/DDBJ whole genome shotgun (WGS) entry which is preliminary data.</text>
</comment>
<name>A0A3D8L1Q6_9BACT</name>
<protein>
    <submittedName>
        <fullName evidence="2">DUF3800 domain-containing protein</fullName>
    </submittedName>
</protein>
<feature type="region of interest" description="Disordered" evidence="1">
    <location>
        <begin position="103"/>
        <end position="135"/>
    </location>
</feature>
<proteinExistence type="predicted"/>
<dbReference type="EMBL" id="QRGR01000043">
    <property type="protein sequence ID" value="RDV11330.1"/>
    <property type="molecule type" value="Genomic_DNA"/>
</dbReference>
<dbReference type="OrthoDB" id="6057352at2"/>
<feature type="compositionally biased region" description="Basic and acidic residues" evidence="1">
    <location>
        <begin position="103"/>
        <end position="113"/>
    </location>
</feature>
<accession>A0A3D8L1Q6</accession>
<sequence length="135" mass="14937">MTKLQEKSAGSRFSNGRLKTLTKLIKLICLAKQKIIVNSISILKTAAGTALPASRSQKNYAVAKTGFVSEAGAHGFSFDGPGSTHFSITVVLVEEENRREVEEGFRRLRERHFPNGKTSPGEENGKVQQKRFMKE</sequence>
<evidence type="ECO:0000313" key="2">
    <source>
        <dbReference type="EMBL" id="RDV11330.1"/>
    </source>
</evidence>
<evidence type="ECO:0000313" key="3">
    <source>
        <dbReference type="Proteomes" id="UP000256708"/>
    </source>
</evidence>
<reference evidence="3" key="1">
    <citation type="submission" date="2018-08" db="EMBL/GenBank/DDBJ databases">
        <authorList>
            <person name="Liu Z.-W."/>
            <person name="Du Z.-J."/>
        </authorList>
    </citation>
    <scope>NUCLEOTIDE SEQUENCE [LARGE SCALE GENOMIC DNA]</scope>
    <source>
        <strain evidence="3">H4X</strain>
    </source>
</reference>
<dbReference type="Proteomes" id="UP000256708">
    <property type="component" value="Unassembled WGS sequence"/>
</dbReference>
<evidence type="ECO:0000256" key="1">
    <source>
        <dbReference type="SAM" id="MobiDB-lite"/>
    </source>
</evidence>
<keyword evidence="3" id="KW-1185">Reference proteome</keyword>
<gene>
    <name evidence="2" type="ORF">DXT99_24825</name>
</gene>